<keyword evidence="2" id="KW-0378">Hydrolase</keyword>
<evidence type="ECO:0000256" key="2">
    <source>
        <dbReference type="ARBA" id="ARBA00022801"/>
    </source>
</evidence>
<evidence type="ECO:0000259" key="7">
    <source>
        <dbReference type="Pfam" id="PF07683"/>
    </source>
</evidence>
<keyword evidence="3" id="KW-0143">Chaperone</keyword>
<dbReference type="GO" id="GO:0000166">
    <property type="term" value="F:nucleotide binding"/>
    <property type="evidence" value="ECO:0007669"/>
    <property type="project" value="UniProtKB-KW"/>
</dbReference>
<proteinExistence type="inferred from homology"/>
<dbReference type="AlphaFoldDB" id="A0A6J6L677"/>
<organism evidence="8">
    <name type="scientific">freshwater metagenome</name>
    <dbReference type="NCBI Taxonomy" id="449393"/>
    <lineage>
        <taxon>unclassified sequences</taxon>
        <taxon>metagenomes</taxon>
        <taxon>ecological metagenomes</taxon>
    </lineage>
</organism>
<dbReference type="PANTHER" id="PTHR13748">
    <property type="entry name" value="COBW-RELATED"/>
    <property type="match status" value="1"/>
</dbReference>
<dbReference type="EMBL" id="CAEZWJ010000030">
    <property type="protein sequence ID" value="CAB4657517.1"/>
    <property type="molecule type" value="Genomic_DNA"/>
</dbReference>
<accession>A0A6J6L677</accession>
<feature type="domain" description="CobW/HypB/UreG nucleotide-binding" evidence="6">
    <location>
        <begin position="8"/>
        <end position="180"/>
    </location>
</feature>
<comment type="similarity">
    <text evidence="4">Belongs to the SIMIBI class G3E GTPase family. ZNG1 subfamily.</text>
</comment>
<evidence type="ECO:0000313" key="8">
    <source>
        <dbReference type="EMBL" id="CAB4657517.1"/>
    </source>
</evidence>
<dbReference type="Gene3D" id="3.30.1220.10">
    <property type="entry name" value="CobW-like, C-terminal domain"/>
    <property type="match status" value="1"/>
</dbReference>
<evidence type="ECO:0000259" key="6">
    <source>
        <dbReference type="Pfam" id="PF02492"/>
    </source>
</evidence>
<comment type="catalytic activity">
    <reaction evidence="5">
        <text>GTP + H2O = GDP + phosphate + H(+)</text>
        <dbReference type="Rhea" id="RHEA:19669"/>
        <dbReference type="ChEBI" id="CHEBI:15377"/>
        <dbReference type="ChEBI" id="CHEBI:15378"/>
        <dbReference type="ChEBI" id="CHEBI:37565"/>
        <dbReference type="ChEBI" id="CHEBI:43474"/>
        <dbReference type="ChEBI" id="CHEBI:58189"/>
    </reaction>
    <physiologicalReaction direction="left-to-right" evidence="5">
        <dbReference type="Rhea" id="RHEA:19670"/>
    </physiologicalReaction>
</comment>
<gene>
    <name evidence="8" type="ORF">UFOPK2214_01012</name>
</gene>
<protein>
    <submittedName>
        <fullName evidence="8">Unannotated protein</fullName>
    </submittedName>
</protein>
<dbReference type="GO" id="GO:0005737">
    <property type="term" value="C:cytoplasm"/>
    <property type="evidence" value="ECO:0007669"/>
    <property type="project" value="TreeGrafter"/>
</dbReference>
<evidence type="ECO:0000256" key="5">
    <source>
        <dbReference type="ARBA" id="ARBA00049117"/>
    </source>
</evidence>
<keyword evidence="1" id="KW-0547">Nucleotide-binding</keyword>
<dbReference type="InterPro" id="IPR011629">
    <property type="entry name" value="CobW-like_C"/>
</dbReference>
<dbReference type="SUPFAM" id="SSF90002">
    <property type="entry name" value="Hypothetical protein YjiA, C-terminal domain"/>
    <property type="match status" value="1"/>
</dbReference>
<evidence type="ECO:0000256" key="4">
    <source>
        <dbReference type="ARBA" id="ARBA00034320"/>
    </source>
</evidence>
<dbReference type="InterPro" id="IPR003495">
    <property type="entry name" value="CobW/HypB/UreG_nucleotide-bd"/>
</dbReference>
<dbReference type="PANTHER" id="PTHR13748:SF62">
    <property type="entry name" value="COBW DOMAIN-CONTAINING PROTEIN"/>
    <property type="match status" value="1"/>
</dbReference>
<feature type="domain" description="CobW C-terminal" evidence="7">
    <location>
        <begin position="211"/>
        <end position="266"/>
    </location>
</feature>
<dbReference type="Gene3D" id="3.40.50.300">
    <property type="entry name" value="P-loop containing nucleotide triphosphate hydrolases"/>
    <property type="match status" value="1"/>
</dbReference>
<evidence type="ECO:0000256" key="3">
    <source>
        <dbReference type="ARBA" id="ARBA00023186"/>
    </source>
</evidence>
<name>A0A6J6L677_9ZZZZ</name>
<dbReference type="InterPro" id="IPR027417">
    <property type="entry name" value="P-loop_NTPase"/>
</dbReference>
<dbReference type="InterPro" id="IPR036627">
    <property type="entry name" value="CobW-likC_sf"/>
</dbReference>
<dbReference type="GO" id="GO:0016787">
    <property type="term" value="F:hydrolase activity"/>
    <property type="evidence" value="ECO:0007669"/>
    <property type="project" value="UniProtKB-KW"/>
</dbReference>
<dbReference type="Pfam" id="PF02492">
    <property type="entry name" value="cobW"/>
    <property type="match status" value="1"/>
</dbReference>
<evidence type="ECO:0000256" key="1">
    <source>
        <dbReference type="ARBA" id="ARBA00022741"/>
    </source>
</evidence>
<sequence>MTQTPRIPVLVIGGYLGAGKTTLINNVLSSATQRIAVVVNDFGSVNIDASLIRERHNDTIELTNGCICCAVGESLADVLFSILDRTELPEVVVIEASGVANPAAVAAFAHIEGFHHLGNVVLVDGTHALETSKDPLVGRTFALQVQAAQLLAITKSDQATDSVISEVKSIVSSLAPSTPLVLTTSATLSSLMMNVAPHSDSAVTEAHTEFSTTTLSHVSAQDEKQLLAFLQNFPPNVVRAKGIVQLANGERRLVQKVGRTISISHTELPTTGLGLISLK</sequence>
<dbReference type="SUPFAM" id="SSF52540">
    <property type="entry name" value="P-loop containing nucleoside triphosphate hydrolases"/>
    <property type="match status" value="1"/>
</dbReference>
<reference evidence="8" key="1">
    <citation type="submission" date="2020-05" db="EMBL/GenBank/DDBJ databases">
        <authorList>
            <person name="Chiriac C."/>
            <person name="Salcher M."/>
            <person name="Ghai R."/>
            <person name="Kavagutti S V."/>
        </authorList>
    </citation>
    <scope>NUCLEOTIDE SEQUENCE</scope>
</reference>
<dbReference type="Pfam" id="PF07683">
    <property type="entry name" value="CobW_C"/>
    <property type="match status" value="1"/>
</dbReference>
<dbReference type="InterPro" id="IPR051316">
    <property type="entry name" value="Zinc-reg_GTPase_activator"/>
</dbReference>